<evidence type="ECO:0000313" key="1">
    <source>
        <dbReference type="EMBL" id="VFU58452.1"/>
    </source>
</evidence>
<protein>
    <submittedName>
        <fullName evidence="1">Uncharacterized protein</fullName>
    </submittedName>
</protein>
<sequence>MSSSRQPSMSCSSGSNFDEFQWVSTIRRTLEKEDEDDTDEITVSIFTVPKTLMSCHPDFYTRINFHLGYAKSSLFQDGGVGKDQSLGALPLARLLYDIMVPRVDELLIDVTAEDVEENRYETEQENRSGSGIDFSHVKSFLSDLWNTVSELNIGQCVPQERRNIIDGHIQF</sequence>
<organism evidence="1">
    <name type="scientific">Salix viminalis</name>
    <name type="common">Common osier</name>
    <name type="synonym">Basket willow</name>
    <dbReference type="NCBI Taxonomy" id="40686"/>
    <lineage>
        <taxon>Eukaryota</taxon>
        <taxon>Viridiplantae</taxon>
        <taxon>Streptophyta</taxon>
        <taxon>Embryophyta</taxon>
        <taxon>Tracheophyta</taxon>
        <taxon>Spermatophyta</taxon>
        <taxon>Magnoliopsida</taxon>
        <taxon>eudicotyledons</taxon>
        <taxon>Gunneridae</taxon>
        <taxon>Pentapetalae</taxon>
        <taxon>rosids</taxon>
        <taxon>fabids</taxon>
        <taxon>Malpighiales</taxon>
        <taxon>Salicaceae</taxon>
        <taxon>Saliceae</taxon>
        <taxon>Salix</taxon>
    </lineage>
</organism>
<dbReference type="AlphaFoldDB" id="A0A6N2MXK2"/>
<name>A0A6N2MXK2_SALVM</name>
<accession>A0A6N2MXK2</accession>
<reference evidence="1" key="1">
    <citation type="submission" date="2019-03" db="EMBL/GenBank/DDBJ databases">
        <authorList>
            <person name="Mank J."/>
            <person name="Almeida P."/>
        </authorList>
    </citation>
    <scope>NUCLEOTIDE SEQUENCE</scope>
    <source>
        <strain evidence="1">78183</strain>
    </source>
</reference>
<gene>
    <name evidence="1" type="ORF">SVIM_LOCUS427166</name>
</gene>
<dbReference type="EMBL" id="CAADRP010001985">
    <property type="protein sequence ID" value="VFU58452.1"/>
    <property type="molecule type" value="Genomic_DNA"/>
</dbReference>
<proteinExistence type="predicted"/>